<protein>
    <submittedName>
        <fullName evidence="2">GH13568p</fullName>
    </submittedName>
</protein>
<feature type="transmembrane region" description="Helical" evidence="1">
    <location>
        <begin position="100"/>
        <end position="118"/>
    </location>
</feature>
<feature type="transmembrane region" description="Helical" evidence="1">
    <location>
        <begin position="20"/>
        <end position="43"/>
    </location>
</feature>
<feature type="transmembrane region" description="Helical" evidence="1">
    <location>
        <begin position="50"/>
        <end position="69"/>
    </location>
</feature>
<organism evidence="2">
    <name type="scientific">Drosophila melanogaster</name>
    <name type="common">Fruit fly</name>
    <dbReference type="NCBI Taxonomy" id="7227"/>
    <lineage>
        <taxon>Eukaryota</taxon>
        <taxon>Metazoa</taxon>
        <taxon>Ecdysozoa</taxon>
        <taxon>Arthropoda</taxon>
        <taxon>Hexapoda</taxon>
        <taxon>Insecta</taxon>
        <taxon>Pterygota</taxon>
        <taxon>Neoptera</taxon>
        <taxon>Endopterygota</taxon>
        <taxon>Diptera</taxon>
        <taxon>Brachycera</taxon>
        <taxon>Muscomorpha</taxon>
        <taxon>Ephydroidea</taxon>
        <taxon>Drosophilidae</taxon>
        <taxon>Drosophila</taxon>
        <taxon>Sophophora</taxon>
    </lineage>
</organism>
<feature type="transmembrane region" description="Helical" evidence="1">
    <location>
        <begin position="175"/>
        <end position="202"/>
    </location>
</feature>
<accession>A2VED7</accession>
<proteinExistence type="evidence at transcript level"/>
<sequence length="204" mass="21879">MAGFIGFVWREYVWEGEAGFAVFNALVALVSLYCVGMFICVLAGIKFCDAVCLFVWVSVLAAMLVICFWERGEGFLAGCVGLVSRKCECEERFILPSFDAVLALVSLYCVGEFICVLVGKRFCDAVGLSVCVCVLAVLFVVSFWVRGEGFLAGCVGLVSCSCECDESIWAVFDALVALVSSSCVGVSTCVLVGKFFCVAVILSV</sequence>
<feature type="transmembrane region" description="Helical" evidence="1">
    <location>
        <begin position="125"/>
        <end position="145"/>
    </location>
</feature>
<dbReference type="AlphaFoldDB" id="A2VED7"/>
<evidence type="ECO:0000313" key="2">
    <source>
        <dbReference type="EMBL" id="ABN49245.1"/>
    </source>
</evidence>
<name>A2VED7_DROME</name>
<evidence type="ECO:0000256" key="1">
    <source>
        <dbReference type="SAM" id="Phobius"/>
    </source>
</evidence>
<keyword evidence="1" id="KW-0812">Transmembrane</keyword>
<keyword evidence="1" id="KW-0472">Membrane</keyword>
<keyword evidence="1" id="KW-1133">Transmembrane helix</keyword>
<reference evidence="2" key="1">
    <citation type="submission" date="2007-02" db="EMBL/GenBank/DDBJ databases">
        <authorList>
            <person name="Stapleton M."/>
            <person name="Carlson J."/>
            <person name="Frise E."/>
            <person name="Kapadia B."/>
            <person name="Park S."/>
            <person name="Wan K."/>
            <person name="Yu C."/>
            <person name="Celniker S."/>
        </authorList>
    </citation>
    <scope>NUCLEOTIDE SEQUENCE</scope>
    <source>
        <strain evidence="2">Berkeley</strain>
    </source>
</reference>
<dbReference type="EMBL" id="BT030106">
    <property type="protein sequence ID" value="ABN49245.1"/>
    <property type="molecule type" value="mRNA"/>
</dbReference>